<dbReference type="InterPro" id="IPR051262">
    <property type="entry name" value="SMP-30/CGR1_Lactonase"/>
</dbReference>
<dbReference type="PANTHER" id="PTHR47572">
    <property type="entry name" value="LIPOPROTEIN-RELATED"/>
    <property type="match status" value="1"/>
</dbReference>
<evidence type="ECO:0000313" key="2">
    <source>
        <dbReference type="EMBL" id="GAH13296.1"/>
    </source>
</evidence>
<evidence type="ECO:0000259" key="1">
    <source>
        <dbReference type="Pfam" id="PF08450"/>
    </source>
</evidence>
<comment type="caution">
    <text evidence="2">The sequence shown here is derived from an EMBL/GenBank/DDBJ whole genome shotgun (WGS) entry which is preliminary data.</text>
</comment>
<reference evidence="2" key="1">
    <citation type="journal article" date="2014" name="Front. Microbiol.">
        <title>High frequency of phylogenetically diverse reductive dehalogenase-homologous genes in deep subseafloor sedimentary metagenomes.</title>
        <authorList>
            <person name="Kawai M."/>
            <person name="Futagami T."/>
            <person name="Toyoda A."/>
            <person name="Takaki Y."/>
            <person name="Nishi S."/>
            <person name="Hori S."/>
            <person name="Arai W."/>
            <person name="Tsubouchi T."/>
            <person name="Morono Y."/>
            <person name="Uchiyama I."/>
            <person name="Ito T."/>
            <person name="Fujiyama A."/>
            <person name="Inagaki F."/>
            <person name="Takami H."/>
        </authorList>
    </citation>
    <scope>NUCLEOTIDE SEQUENCE</scope>
    <source>
        <strain evidence="2">Expedition CK06-06</strain>
    </source>
</reference>
<feature type="domain" description="SMP-30/Gluconolactonase/LRE-like region" evidence="1">
    <location>
        <begin position="2"/>
        <end position="94"/>
    </location>
</feature>
<accession>X1CXR6</accession>
<dbReference type="PANTHER" id="PTHR47572:SF5">
    <property type="entry name" value="BLR2277 PROTEIN"/>
    <property type="match status" value="1"/>
</dbReference>
<dbReference type="AlphaFoldDB" id="X1CXR6"/>
<organism evidence="2">
    <name type="scientific">marine sediment metagenome</name>
    <dbReference type="NCBI Taxonomy" id="412755"/>
    <lineage>
        <taxon>unclassified sequences</taxon>
        <taxon>metagenomes</taxon>
        <taxon>ecological metagenomes</taxon>
    </lineage>
</organism>
<dbReference type="Gene3D" id="2.120.10.30">
    <property type="entry name" value="TolB, C-terminal domain"/>
    <property type="match status" value="1"/>
</dbReference>
<dbReference type="InterPro" id="IPR013658">
    <property type="entry name" value="SGL"/>
</dbReference>
<dbReference type="EMBL" id="BART01033991">
    <property type="protein sequence ID" value="GAH13296.1"/>
    <property type="molecule type" value="Genomic_DNA"/>
</dbReference>
<dbReference type="InterPro" id="IPR011042">
    <property type="entry name" value="6-blade_b-propeller_TolB-like"/>
</dbReference>
<dbReference type="SUPFAM" id="SSF63829">
    <property type="entry name" value="Calcium-dependent phosphotriesterase"/>
    <property type="match status" value="1"/>
</dbReference>
<proteinExistence type="predicted"/>
<gene>
    <name evidence="2" type="ORF">S01H4_58231</name>
</gene>
<protein>
    <recommendedName>
        <fullName evidence="1">SMP-30/Gluconolactonase/LRE-like region domain-containing protein</fullName>
    </recommendedName>
</protein>
<feature type="non-terminal residue" evidence="2">
    <location>
        <position position="1"/>
    </location>
</feature>
<name>X1CXR6_9ZZZZ</name>
<sequence>LTGTIFKYRCENGVVVGDREFFGNVINPDDPEGLKGPDGMKFGADGNLYVCVFGQGDVTVLGHDGGVVDRMQTGGIYPTNLVFAPEGQRKIYVTEGETGTVRVCDVATDGYPLHG</sequence>
<dbReference type="Pfam" id="PF08450">
    <property type="entry name" value="SGL"/>
    <property type="match status" value="1"/>
</dbReference>